<sequence length="90" mass="10736">MPVEERRKLREMCCVSNEWEHLVRLEKRMEKKRVPLEEERIGRKRGQVSKTHHVLLRHCQQMRLVAWCPVVGVKGFIGDPTLYLARDSEI</sequence>
<gene>
    <name evidence="1" type="ORF">NDU88_005239</name>
</gene>
<keyword evidence="2" id="KW-1185">Reference proteome</keyword>
<name>A0AAV7LKS9_PLEWA</name>
<dbReference type="AlphaFoldDB" id="A0AAV7LKS9"/>
<organism evidence="1 2">
    <name type="scientific">Pleurodeles waltl</name>
    <name type="common">Iberian ribbed newt</name>
    <dbReference type="NCBI Taxonomy" id="8319"/>
    <lineage>
        <taxon>Eukaryota</taxon>
        <taxon>Metazoa</taxon>
        <taxon>Chordata</taxon>
        <taxon>Craniata</taxon>
        <taxon>Vertebrata</taxon>
        <taxon>Euteleostomi</taxon>
        <taxon>Amphibia</taxon>
        <taxon>Batrachia</taxon>
        <taxon>Caudata</taxon>
        <taxon>Salamandroidea</taxon>
        <taxon>Salamandridae</taxon>
        <taxon>Pleurodelinae</taxon>
        <taxon>Pleurodeles</taxon>
    </lineage>
</organism>
<proteinExistence type="predicted"/>
<evidence type="ECO:0000313" key="1">
    <source>
        <dbReference type="EMBL" id="KAJ1092127.1"/>
    </source>
</evidence>
<reference evidence="1" key="1">
    <citation type="journal article" date="2022" name="bioRxiv">
        <title>Sequencing and chromosome-scale assembly of the giantPleurodeles waltlgenome.</title>
        <authorList>
            <person name="Brown T."/>
            <person name="Elewa A."/>
            <person name="Iarovenko S."/>
            <person name="Subramanian E."/>
            <person name="Araus A.J."/>
            <person name="Petzold A."/>
            <person name="Susuki M."/>
            <person name="Suzuki K.-i.T."/>
            <person name="Hayashi T."/>
            <person name="Toyoda A."/>
            <person name="Oliveira C."/>
            <person name="Osipova E."/>
            <person name="Leigh N.D."/>
            <person name="Simon A."/>
            <person name="Yun M.H."/>
        </authorList>
    </citation>
    <scope>NUCLEOTIDE SEQUENCE</scope>
    <source>
        <strain evidence="1">20211129_DDA</strain>
        <tissue evidence="1">Liver</tissue>
    </source>
</reference>
<protein>
    <submittedName>
        <fullName evidence="1">Uncharacterized protein</fullName>
    </submittedName>
</protein>
<accession>A0AAV7LKS9</accession>
<dbReference type="EMBL" id="JANPWB010000015">
    <property type="protein sequence ID" value="KAJ1092127.1"/>
    <property type="molecule type" value="Genomic_DNA"/>
</dbReference>
<dbReference type="Proteomes" id="UP001066276">
    <property type="component" value="Chromosome 11"/>
</dbReference>
<comment type="caution">
    <text evidence="1">The sequence shown here is derived from an EMBL/GenBank/DDBJ whole genome shotgun (WGS) entry which is preliminary data.</text>
</comment>
<evidence type="ECO:0000313" key="2">
    <source>
        <dbReference type="Proteomes" id="UP001066276"/>
    </source>
</evidence>